<dbReference type="InterPro" id="IPR007213">
    <property type="entry name" value="Ppm1/Ppm2/Tcmp"/>
</dbReference>
<feature type="binding site" evidence="9">
    <location>
        <position position="64"/>
    </location>
    <ligand>
        <name>S-adenosyl-L-methionine</name>
        <dbReference type="ChEBI" id="CHEBI:59789"/>
    </ligand>
</feature>
<evidence type="ECO:0000256" key="2">
    <source>
        <dbReference type="ARBA" id="ARBA00010703"/>
    </source>
</evidence>
<evidence type="ECO:0000256" key="4">
    <source>
        <dbReference type="ARBA" id="ARBA00017497"/>
    </source>
</evidence>
<dbReference type="SUPFAM" id="SSF53335">
    <property type="entry name" value="S-adenosyl-L-methionine-dependent methyltransferases"/>
    <property type="match status" value="1"/>
</dbReference>
<evidence type="ECO:0000256" key="7">
    <source>
        <dbReference type="ARBA" id="ARBA00022691"/>
    </source>
</evidence>
<sequence>MAFRTLTDEDLSIQDNAIRGTNEDAITSKLSAVNAGYIQDEYVKYFHKRPVKRSPLINRGSYVRNKGLDTLIIKFLEIEDGRKQIISLGAGFDTRYFNLKSSLRKFYKYFEIDFPEITAKKVAIIRKNKTLSEIIGDDARIGRGDTEIYGSDYCLLSGDLRDFIEDLIPRLESNGFDRSLSTLFLSECVMIYMDPTNSNKIVEWIGANLNMAMFIVYEQILPNDAFGSVMLQNLKYRNIELRGIHAYPDLESQKDRYLSRGWTHAEAVDMNEIYDLYIDPKEHARISRLEMLDELEEWRLLASHYCIAWSYKISNESQIALYDSVKFENYKEKLPDHSIKITGD</sequence>
<feature type="binding site" evidence="9">
    <location>
        <begin position="159"/>
        <end position="160"/>
    </location>
    <ligand>
        <name>S-adenosyl-L-methionine</name>
        <dbReference type="ChEBI" id="CHEBI:59789"/>
    </ligand>
</feature>
<evidence type="ECO:0000256" key="9">
    <source>
        <dbReference type="PIRSR" id="PIRSR016305-1"/>
    </source>
</evidence>
<dbReference type="AlphaFoldDB" id="A0A8H4AH05"/>
<keyword evidence="6 8" id="KW-0808">Transferase</keyword>
<comment type="function">
    <text evidence="8">Methylates the carboxyl group of the C-terminal leucine residue of protein phosphatase 2A catalytic subunits to form alpha-leucine ester residues.</text>
</comment>
<comment type="caution">
    <text evidence="10">The sequence shown here is derived from an EMBL/GenBank/DDBJ whole genome shotgun (WGS) entry which is preliminary data.</text>
</comment>
<evidence type="ECO:0000313" key="11">
    <source>
        <dbReference type="Proteomes" id="UP000439903"/>
    </source>
</evidence>
<dbReference type="GO" id="GO:0018423">
    <property type="term" value="F:protein C-terminal leucine carboxyl O-methyltransferase activity"/>
    <property type="evidence" value="ECO:0007669"/>
    <property type="project" value="UniProtKB-EC"/>
</dbReference>
<keyword evidence="11" id="KW-1185">Reference proteome</keyword>
<comment type="similarity">
    <text evidence="2 8">Belongs to the methyltransferase superfamily. LCMT family.</text>
</comment>
<evidence type="ECO:0000256" key="1">
    <source>
        <dbReference type="ARBA" id="ARBA00000724"/>
    </source>
</evidence>
<dbReference type="GO" id="GO:0009966">
    <property type="term" value="P:regulation of signal transduction"/>
    <property type="evidence" value="ECO:0007669"/>
    <property type="project" value="UniProtKB-ARBA"/>
</dbReference>
<dbReference type="Gene3D" id="3.40.50.150">
    <property type="entry name" value="Vaccinia Virus protein VP39"/>
    <property type="match status" value="1"/>
</dbReference>
<dbReference type="EC" id="2.1.1.233" evidence="3 8"/>
<feature type="binding site" evidence="9">
    <location>
        <position position="187"/>
    </location>
    <ligand>
        <name>S-adenosyl-L-methionine</name>
        <dbReference type="ChEBI" id="CHEBI:59789"/>
    </ligand>
</feature>
<name>A0A8H4AH05_GIGMA</name>
<dbReference type="Proteomes" id="UP000439903">
    <property type="component" value="Unassembled WGS sequence"/>
</dbReference>
<dbReference type="InterPro" id="IPR016651">
    <property type="entry name" value="LCMT1"/>
</dbReference>
<dbReference type="InterPro" id="IPR029063">
    <property type="entry name" value="SAM-dependent_MTases_sf"/>
</dbReference>
<dbReference type="FunFam" id="3.40.50.150:FF:000092">
    <property type="entry name" value="Leucine carboxyl methyltransferase 1"/>
    <property type="match status" value="1"/>
</dbReference>
<dbReference type="PANTHER" id="PTHR13600">
    <property type="entry name" value="LEUCINE CARBOXYL METHYLTRANSFERASE"/>
    <property type="match status" value="1"/>
</dbReference>
<dbReference type="EMBL" id="WTPW01000620">
    <property type="protein sequence ID" value="KAF0493895.1"/>
    <property type="molecule type" value="Genomic_DNA"/>
</dbReference>
<evidence type="ECO:0000256" key="6">
    <source>
        <dbReference type="ARBA" id="ARBA00022679"/>
    </source>
</evidence>
<feature type="binding site" evidence="9">
    <location>
        <position position="89"/>
    </location>
    <ligand>
        <name>S-adenosyl-L-methionine</name>
        <dbReference type="ChEBI" id="CHEBI:59789"/>
    </ligand>
</feature>
<keyword evidence="7 8" id="KW-0949">S-adenosyl-L-methionine</keyword>
<evidence type="ECO:0000256" key="3">
    <source>
        <dbReference type="ARBA" id="ARBA00012834"/>
    </source>
</evidence>
<protein>
    <recommendedName>
        <fullName evidence="4 8">Leucine carboxyl methyltransferase 1</fullName>
        <ecNumber evidence="3 8">2.1.1.233</ecNumber>
    </recommendedName>
</protein>
<organism evidence="10 11">
    <name type="scientific">Gigaspora margarita</name>
    <dbReference type="NCBI Taxonomy" id="4874"/>
    <lineage>
        <taxon>Eukaryota</taxon>
        <taxon>Fungi</taxon>
        <taxon>Fungi incertae sedis</taxon>
        <taxon>Mucoromycota</taxon>
        <taxon>Glomeromycotina</taxon>
        <taxon>Glomeromycetes</taxon>
        <taxon>Diversisporales</taxon>
        <taxon>Gigasporaceae</taxon>
        <taxon>Gigaspora</taxon>
    </lineage>
</organism>
<reference evidence="10 11" key="1">
    <citation type="journal article" date="2019" name="Environ. Microbiol.">
        <title>At the nexus of three kingdoms: the genome of the mycorrhizal fungus Gigaspora margarita provides insights into plant, endobacterial and fungal interactions.</title>
        <authorList>
            <person name="Venice F."/>
            <person name="Ghignone S."/>
            <person name="Salvioli di Fossalunga A."/>
            <person name="Amselem J."/>
            <person name="Novero M."/>
            <person name="Xianan X."/>
            <person name="Sedzielewska Toro K."/>
            <person name="Morin E."/>
            <person name="Lipzen A."/>
            <person name="Grigoriev I.V."/>
            <person name="Henrissat B."/>
            <person name="Martin F.M."/>
            <person name="Bonfante P."/>
        </authorList>
    </citation>
    <scope>NUCLEOTIDE SEQUENCE [LARGE SCALE GENOMIC DNA]</scope>
    <source>
        <strain evidence="10 11">BEG34</strain>
    </source>
</reference>
<evidence type="ECO:0000313" key="10">
    <source>
        <dbReference type="EMBL" id="KAF0493895.1"/>
    </source>
</evidence>
<comment type="catalytic activity">
    <reaction evidence="1 8">
        <text>[phosphatase 2A protein]-C-terminal L-leucine + S-adenosyl-L-methionine = [phosphatase 2A protein]-C-terminal L-leucine methyl ester + S-adenosyl-L-homocysteine</text>
        <dbReference type="Rhea" id="RHEA:48544"/>
        <dbReference type="Rhea" id="RHEA-COMP:12134"/>
        <dbReference type="Rhea" id="RHEA-COMP:12135"/>
        <dbReference type="ChEBI" id="CHEBI:57856"/>
        <dbReference type="ChEBI" id="CHEBI:59789"/>
        <dbReference type="ChEBI" id="CHEBI:90516"/>
        <dbReference type="ChEBI" id="CHEBI:90517"/>
        <dbReference type="EC" id="2.1.1.233"/>
    </reaction>
</comment>
<proteinExistence type="inferred from homology"/>
<gene>
    <name evidence="10" type="ORF">F8M41_021317</name>
</gene>
<dbReference type="PANTHER" id="PTHR13600:SF21">
    <property type="entry name" value="LEUCINE CARBOXYL METHYLTRANSFERASE 1"/>
    <property type="match status" value="1"/>
</dbReference>
<accession>A0A8H4AH05</accession>
<dbReference type="PIRSF" id="PIRSF016305">
    <property type="entry name" value="LCM_mtfrase"/>
    <property type="match status" value="1"/>
</dbReference>
<evidence type="ECO:0000256" key="8">
    <source>
        <dbReference type="PIRNR" id="PIRNR016305"/>
    </source>
</evidence>
<evidence type="ECO:0000256" key="5">
    <source>
        <dbReference type="ARBA" id="ARBA00022603"/>
    </source>
</evidence>
<keyword evidence="5 8" id="KW-0489">Methyltransferase</keyword>
<dbReference type="Pfam" id="PF04072">
    <property type="entry name" value="LCM"/>
    <property type="match status" value="1"/>
</dbReference>
<dbReference type="GO" id="GO:0032259">
    <property type="term" value="P:methylation"/>
    <property type="evidence" value="ECO:0007669"/>
    <property type="project" value="UniProtKB-KW"/>
</dbReference>
<dbReference type="OrthoDB" id="203237at2759"/>